<keyword evidence="1" id="KW-0238">DNA-binding</keyword>
<dbReference type="EMBL" id="MSDW01000002">
    <property type="protein sequence ID" value="OKY77176.1"/>
    <property type="molecule type" value="Genomic_DNA"/>
</dbReference>
<evidence type="ECO:0000256" key="1">
    <source>
        <dbReference type="ARBA" id="ARBA00023125"/>
    </source>
</evidence>
<reference evidence="3" key="1">
    <citation type="submission" date="2016-12" db="EMBL/GenBank/DDBJ databases">
        <title>Discovery of methanogenic haloarchaea.</title>
        <authorList>
            <person name="Sorokin D.Y."/>
            <person name="Makarova K.S."/>
            <person name="Abbas B."/>
            <person name="Ferrer M."/>
            <person name="Golyshin P.N."/>
        </authorList>
    </citation>
    <scope>NUCLEOTIDE SEQUENCE [LARGE SCALE GENOMIC DNA]</scope>
    <source>
        <strain evidence="3">HMET1</strain>
    </source>
</reference>
<proteinExistence type="predicted"/>
<evidence type="ECO:0000313" key="4">
    <source>
        <dbReference type="Proteomes" id="UP000185744"/>
    </source>
</evidence>
<organism evidence="3 4">
    <name type="scientific">Methanohalarchaeum thermophilum</name>
    <dbReference type="NCBI Taxonomy" id="1903181"/>
    <lineage>
        <taxon>Archaea</taxon>
        <taxon>Methanobacteriati</taxon>
        <taxon>Methanobacteriota</taxon>
        <taxon>Methanonatronarchaeia</taxon>
        <taxon>Methanonatronarchaeales</taxon>
        <taxon>Methanonatronarchaeaceae</taxon>
        <taxon>Candidatus Methanohalarchaeum</taxon>
    </lineage>
</organism>
<evidence type="ECO:0000259" key="2">
    <source>
        <dbReference type="Pfam" id="PF07282"/>
    </source>
</evidence>
<gene>
    <name evidence="3" type="ORF">BTN85_1823</name>
</gene>
<accession>A0A1Q6DS28</accession>
<keyword evidence="4" id="KW-1185">Reference proteome</keyword>
<protein>
    <submittedName>
        <fullName evidence="3">IS605 OrfB-like transposable element containing RNAse H-like and Zn finger domain</fullName>
    </submittedName>
</protein>
<dbReference type="AlphaFoldDB" id="A0A1Q6DS28"/>
<dbReference type="InterPro" id="IPR010095">
    <property type="entry name" value="Cas12f1-like_TNB"/>
</dbReference>
<evidence type="ECO:0000313" key="3">
    <source>
        <dbReference type="EMBL" id="OKY77176.1"/>
    </source>
</evidence>
<dbReference type="NCBIfam" id="TIGR01766">
    <property type="entry name" value="IS200/IS605 family accessory protein TnpB-like domain"/>
    <property type="match status" value="1"/>
</dbReference>
<dbReference type="NCBIfam" id="NF040570">
    <property type="entry name" value="guided_TnpB"/>
    <property type="match status" value="1"/>
</dbReference>
<dbReference type="GO" id="GO:0003677">
    <property type="term" value="F:DNA binding"/>
    <property type="evidence" value="ECO:0007669"/>
    <property type="project" value="UniProtKB-KW"/>
</dbReference>
<dbReference type="STRING" id="1903181.BTN85_1823"/>
<comment type="caution">
    <text evidence="3">The sequence shown here is derived from an EMBL/GenBank/DDBJ whole genome shotgun (WGS) entry which is preliminary data.</text>
</comment>
<dbReference type="FunCoup" id="A0A1Q6DS28">
    <property type="interactions" value="1"/>
</dbReference>
<dbReference type="InParanoid" id="A0A1Q6DS28"/>
<dbReference type="Pfam" id="PF07282">
    <property type="entry name" value="Cas12f1-like_TNB"/>
    <property type="match status" value="1"/>
</dbReference>
<dbReference type="Proteomes" id="UP000185744">
    <property type="component" value="Unassembled WGS sequence"/>
</dbReference>
<name>A0A1Q6DS28_METT1</name>
<sequence>MKAEKTIVCRVVEPNKGKLDAIRREYDKVQRYIRGEDVDIYSATVQAMDKYTDWKHLKDDKEYPWYLRNDTFSVEKAENTTEFDYWAKIPVKDVYGGITVPVKPHEEIKEEYNVKDSKIVRKGYGFELHLSVSKEVEPVKTYDGAVGVDMGLNKLAVSVLLPDRQTRCYGTYIGDIQAKYYFLRRNCSDGYVRRKWDNKDSNKIDDICHQISRKIVDTAKEKNLLIVLGELDDLQEQDKGRKMNRKLHNFPHWKLRDYIKYKAKWEGIEVIEVGEAYTSQRCSRCGEIGDRHKGRFRCDNCGLEVDSDKNGAHNIARRGIGKFEKASSDVRGVVTTPEATTVDPASATQVGEVGGNLC</sequence>
<feature type="domain" description="Cas12f1-like TNB" evidence="2">
    <location>
        <begin position="254"/>
        <end position="315"/>
    </location>
</feature>